<evidence type="ECO:0000313" key="2">
    <source>
        <dbReference type="Proteomes" id="UP000582182"/>
    </source>
</evidence>
<reference evidence="1 2" key="1">
    <citation type="submission" date="2019-09" db="EMBL/GenBank/DDBJ databases">
        <title>Bird 10,000 Genomes (B10K) Project - Family phase.</title>
        <authorList>
            <person name="Zhang G."/>
        </authorList>
    </citation>
    <scope>NUCLEOTIDE SEQUENCE [LARGE SCALE GENOMIC DNA]</scope>
    <source>
        <strain evidence="1">B10K-DU-029-46</strain>
    </source>
</reference>
<dbReference type="PANTHER" id="PTHR21292">
    <property type="entry name" value="EXOCYST COMPLEX COMPONENT SEC6-RELATED"/>
    <property type="match status" value="1"/>
</dbReference>
<protein>
    <submittedName>
        <fullName evidence="1">EX3L2 protein</fullName>
    </submittedName>
</protein>
<dbReference type="InterPro" id="IPR010326">
    <property type="entry name" value="EXOC3/Sec6"/>
</dbReference>
<name>A0A7L3M083_9CHAR</name>
<proteinExistence type="predicted"/>
<gene>
    <name evidence="1" type="primary">Exoc3l2</name>
    <name evidence="1" type="ORF">TURVEL_R13681</name>
</gene>
<dbReference type="OrthoDB" id="9948828at2759"/>
<dbReference type="GO" id="GO:0000145">
    <property type="term" value="C:exocyst"/>
    <property type="evidence" value="ECO:0007669"/>
    <property type="project" value="InterPro"/>
</dbReference>
<dbReference type="GO" id="GO:0051601">
    <property type="term" value="P:exocyst localization"/>
    <property type="evidence" value="ECO:0007669"/>
    <property type="project" value="TreeGrafter"/>
</dbReference>
<dbReference type="AlphaFoldDB" id="A0A7L3M083"/>
<dbReference type="EMBL" id="VZTY01041575">
    <property type="protein sequence ID" value="NXU59969.1"/>
    <property type="molecule type" value="Genomic_DNA"/>
</dbReference>
<dbReference type="PANTHER" id="PTHR21292:SF7">
    <property type="entry name" value="EXOCYST COMPLEX COMPONENT 3-LIKE 2"/>
    <property type="match status" value="1"/>
</dbReference>
<accession>A0A7L3M083</accession>
<dbReference type="GO" id="GO:0000149">
    <property type="term" value="F:SNARE binding"/>
    <property type="evidence" value="ECO:0007669"/>
    <property type="project" value="TreeGrafter"/>
</dbReference>
<dbReference type="GO" id="GO:0006887">
    <property type="term" value="P:exocytosis"/>
    <property type="evidence" value="ECO:0007669"/>
    <property type="project" value="InterPro"/>
</dbReference>
<comment type="caution">
    <text evidence="1">The sequence shown here is derived from an EMBL/GenBank/DDBJ whole genome shotgun (WGS) entry which is preliminary data.</text>
</comment>
<organism evidence="1 2">
    <name type="scientific">Turnix velox</name>
    <name type="common">Little buttonquail</name>
    <dbReference type="NCBI Taxonomy" id="2529409"/>
    <lineage>
        <taxon>Eukaryota</taxon>
        <taxon>Metazoa</taxon>
        <taxon>Chordata</taxon>
        <taxon>Craniata</taxon>
        <taxon>Vertebrata</taxon>
        <taxon>Euteleostomi</taxon>
        <taxon>Archelosauria</taxon>
        <taxon>Archosauria</taxon>
        <taxon>Dinosauria</taxon>
        <taxon>Saurischia</taxon>
        <taxon>Theropoda</taxon>
        <taxon>Coelurosauria</taxon>
        <taxon>Aves</taxon>
        <taxon>Neognathae</taxon>
        <taxon>Neoaves</taxon>
        <taxon>Charadriiformes</taxon>
        <taxon>Turnicidae</taxon>
        <taxon>Turnix</taxon>
    </lineage>
</organism>
<sequence length="64" mass="7509">QVLVSEVHRRVLVEYVRPLVQARLVCSSTKMRSRLAARLADEARQLRELFHRLVRTFSKPTTFS</sequence>
<feature type="non-terminal residue" evidence="1">
    <location>
        <position position="1"/>
    </location>
</feature>
<keyword evidence="2" id="KW-1185">Reference proteome</keyword>
<evidence type="ECO:0000313" key="1">
    <source>
        <dbReference type="EMBL" id="NXU59969.1"/>
    </source>
</evidence>
<feature type="non-terminal residue" evidence="1">
    <location>
        <position position="64"/>
    </location>
</feature>
<dbReference type="Proteomes" id="UP000582182">
    <property type="component" value="Unassembled WGS sequence"/>
</dbReference>